<evidence type="ECO:0000256" key="1">
    <source>
        <dbReference type="ARBA" id="ARBA00022603"/>
    </source>
</evidence>
<keyword evidence="2" id="KW-0808">Transferase</keyword>
<evidence type="ECO:0000259" key="5">
    <source>
        <dbReference type="Pfam" id="PF00891"/>
    </source>
</evidence>
<feature type="domain" description="O-methyltransferase C-terminal" evidence="5">
    <location>
        <begin position="234"/>
        <end position="328"/>
    </location>
</feature>
<name>A0AAN6JBQ6_9PEZI</name>
<dbReference type="GO" id="GO:0008171">
    <property type="term" value="F:O-methyltransferase activity"/>
    <property type="evidence" value="ECO:0007669"/>
    <property type="project" value="InterPro"/>
</dbReference>
<dbReference type="PANTHER" id="PTHR43712:SF2">
    <property type="entry name" value="O-METHYLTRANSFERASE CICE"/>
    <property type="match status" value="1"/>
</dbReference>
<dbReference type="Gene3D" id="1.10.10.10">
    <property type="entry name" value="Winged helix-like DNA-binding domain superfamily/Winged helix DNA-binding domain"/>
    <property type="match status" value="1"/>
</dbReference>
<dbReference type="InterPro" id="IPR016461">
    <property type="entry name" value="COMT-like"/>
</dbReference>
<reference evidence="6" key="1">
    <citation type="submission" date="2021-12" db="EMBL/GenBank/DDBJ databases">
        <title>Black yeast isolated from Biological Soil Crust.</title>
        <authorList>
            <person name="Kurbessoian T."/>
        </authorList>
    </citation>
    <scope>NUCLEOTIDE SEQUENCE</scope>
    <source>
        <strain evidence="6">CCFEE 5208</strain>
    </source>
</reference>
<evidence type="ECO:0000256" key="4">
    <source>
        <dbReference type="PIRSR" id="PIRSR005739-1"/>
    </source>
</evidence>
<dbReference type="PANTHER" id="PTHR43712">
    <property type="entry name" value="PUTATIVE (AFU_ORTHOLOGUE AFUA_4G14580)-RELATED"/>
    <property type="match status" value="1"/>
</dbReference>
<evidence type="ECO:0000256" key="3">
    <source>
        <dbReference type="ARBA" id="ARBA00022691"/>
    </source>
</evidence>
<sequence>MLLLGVELGLFKAIDEDAERHWTVAELADVVGTDATLLCMRAGPYLDVYTEMDSDRVLRYLFTIGVVRENPDSTYSAIPATRWLAMDAAENDVKRNHAMNRATFQLMPDILQRQQTQMAADRGSIETSSSGFSHVQDLPDDAATSGFVAMMRARGERPRSWMDVLPLELLRLSGRDFGTGRINFVQIGYSPTGEQCRALRFGFPGVLGDMSLQVKEAVVGRFDRTELAGYGVELRVHDPDLEQPALGAKAYYMKNVLHDFLDEKCVSVLQHLRQACAPDSLVLIDEMVLPTADSEPEQAQPGLRMLSYLTAMERTRLQWETLITRAGLQLQRIDTYDTELGDSVIVAAKA</sequence>
<gene>
    <name evidence="6" type="ORF">LTR82_004312</name>
</gene>
<dbReference type="InterPro" id="IPR036388">
    <property type="entry name" value="WH-like_DNA-bd_sf"/>
</dbReference>
<dbReference type="PROSITE" id="PS51683">
    <property type="entry name" value="SAM_OMT_II"/>
    <property type="match status" value="1"/>
</dbReference>
<protein>
    <recommendedName>
        <fullName evidence="5">O-methyltransferase C-terminal domain-containing protein</fullName>
    </recommendedName>
</protein>
<evidence type="ECO:0000256" key="2">
    <source>
        <dbReference type="ARBA" id="ARBA00022679"/>
    </source>
</evidence>
<dbReference type="SUPFAM" id="SSF53335">
    <property type="entry name" value="S-adenosyl-L-methionine-dependent methyltransferases"/>
    <property type="match status" value="1"/>
</dbReference>
<dbReference type="Pfam" id="PF00891">
    <property type="entry name" value="Methyltransf_2"/>
    <property type="match status" value="1"/>
</dbReference>
<keyword evidence="1" id="KW-0489">Methyltransferase</keyword>
<dbReference type="AlphaFoldDB" id="A0AAN6JBQ6"/>
<comment type="caution">
    <text evidence="6">The sequence shown here is derived from an EMBL/GenBank/DDBJ whole genome shotgun (WGS) entry which is preliminary data.</text>
</comment>
<dbReference type="GO" id="GO:0032259">
    <property type="term" value="P:methylation"/>
    <property type="evidence" value="ECO:0007669"/>
    <property type="project" value="UniProtKB-KW"/>
</dbReference>
<dbReference type="EMBL" id="JASUXU010000009">
    <property type="protein sequence ID" value="KAK0324607.1"/>
    <property type="molecule type" value="Genomic_DNA"/>
</dbReference>
<dbReference type="InterPro" id="IPR029063">
    <property type="entry name" value="SAM-dependent_MTases_sf"/>
</dbReference>
<proteinExistence type="predicted"/>
<accession>A0AAN6JBQ6</accession>
<evidence type="ECO:0000313" key="7">
    <source>
        <dbReference type="Proteomes" id="UP001168146"/>
    </source>
</evidence>
<dbReference type="Proteomes" id="UP001168146">
    <property type="component" value="Unassembled WGS sequence"/>
</dbReference>
<evidence type="ECO:0000313" key="6">
    <source>
        <dbReference type="EMBL" id="KAK0324607.1"/>
    </source>
</evidence>
<feature type="active site" description="Proton acceptor" evidence="4">
    <location>
        <position position="258"/>
    </location>
</feature>
<keyword evidence="3" id="KW-0949">S-adenosyl-L-methionine</keyword>
<organism evidence="6 7">
    <name type="scientific">Friedmanniomyces endolithicus</name>
    <dbReference type="NCBI Taxonomy" id="329885"/>
    <lineage>
        <taxon>Eukaryota</taxon>
        <taxon>Fungi</taxon>
        <taxon>Dikarya</taxon>
        <taxon>Ascomycota</taxon>
        <taxon>Pezizomycotina</taxon>
        <taxon>Dothideomycetes</taxon>
        <taxon>Dothideomycetidae</taxon>
        <taxon>Mycosphaerellales</taxon>
        <taxon>Teratosphaeriaceae</taxon>
        <taxon>Friedmanniomyces</taxon>
    </lineage>
</organism>
<dbReference type="InterPro" id="IPR001077">
    <property type="entry name" value="COMT_C"/>
</dbReference>
<dbReference type="Gene3D" id="3.40.50.150">
    <property type="entry name" value="Vaccinia Virus protein VP39"/>
    <property type="match status" value="1"/>
</dbReference>